<reference evidence="1" key="2">
    <citation type="submission" date="2025-08" db="UniProtKB">
        <authorList>
            <consortium name="Ensembl"/>
        </authorList>
    </citation>
    <scope>IDENTIFICATION</scope>
</reference>
<dbReference type="PANTHER" id="PTHR45862">
    <property type="entry name" value="PROTEIN SGT1 HOMOLOG"/>
    <property type="match status" value="1"/>
</dbReference>
<evidence type="ECO:0000313" key="1">
    <source>
        <dbReference type="Ensembl" id="ENSSFOP00015062072.1"/>
    </source>
</evidence>
<evidence type="ECO:0008006" key="3">
    <source>
        <dbReference type="Google" id="ProtNLM"/>
    </source>
</evidence>
<sequence length="149" mass="17288">PLFIENFIGIRVAVSVPLTAAVKLPSGKEAFLKIHLLRRMAPEQSTLKILSNKTEIKMKETKVICWEKLRREGVQTKEEKPDLVIYINVFLDQHYIKPMWDKLVGDNKDEEKNERLEEAAVSDEAKHGMNKAFGVWLMHTSDWQDIRNT</sequence>
<reference evidence="1" key="3">
    <citation type="submission" date="2025-09" db="UniProtKB">
        <authorList>
            <consortium name="Ensembl"/>
        </authorList>
    </citation>
    <scope>IDENTIFICATION</scope>
</reference>
<dbReference type="AlphaFoldDB" id="A0A8C9VM88"/>
<dbReference type="Ensembl" id="ENSSFOT00015074015.1">
    <property type="protein sequence ID" value="ENSSFOP00015062072.1"/>
    <property type="gene ID" value="ENSSFOG00015031445.1"/>
</dbReference>
<dbReference type="Gene3D" id="2.60.40.790">
    <property type="match status" value="1"/>
</dbReference>
<proteinExistence type="predicted"/>
<dbReference type="Proteomes" id="UP000694397">
    <property type="component" value="Chromosome 14"/>
</dbReference>
<dbReference type="InterPro" id="IPR008978">
    <property type="entry name" value="HSP20-like_chaperone"/>
</dbReference>
<evidence type="ECO:0000313" key="2">
    <source>
        <dbReference type="Proteomes" id="UP000694397"/>
    </source>
</evidence>
<protein>
    <recommendedName>
        <fullName evidence="3">CS domain-containing protein</fullName>
    </recommendedName>
</protein>
<dbReference type="InterPro" id="IPR044563">
    <property type="entry name" value="Sgt1-like"/>
</dbReference>
<keyword evidence="2" id="KW-1185">Reference proteome</keyword>
<dbReference type="OrthoDB" id="1898560at2759"/>
<dbReference type="SUPFAM" id="SSF49764">
    <property type="entry name" value="HSP20-like chaperones"/>
    <property type="match status" value="1"/>
</dbReference>
<accession>A0A8C9VM88</accession>
<reference evidence="1 2" key="1">
    <citation type="submission" date="2019-04" db="EMBL/GenBank/DDBJ databases">
        <authorList>
            <consortium name="Wellcome Sanger Institute Data Sharing"/>
        </authorList>
    </citation>
    <scope>NUCLEOTIDE SEQUENCE [LARGE SCALE GENOMIC DNA]</scope>
</reference>
<organism evidence="1 2">
    <name type="scientific">Scleropages formosus</name>
    <name type="common">Asian bonytongue</name>
    <name type="synonym">Osteoglossum formosum</name>
    <dbReference type="NCBI Taxonomy" id="113540"/>
    <lineage>
        <taxon>Eukaryota</taxon>
        <taxon>Metazoa</taxon>
        <taxon>Chordata</taxon>
        <taxon>Craniata</taxon>
        <taxon>Vertebrata</taxon>
        <taxon>Euteleostomi</taxon>
        <taxon>Actinopterygii</taxon>
        <taxon>Neopterygii</taxon>
        <taxon>Teleostei</taxon>
        <taxon>Osteoglossocephala</taxon>
        <taxon>Osteoglossomorpha</taxon>
        <taxon>Osteoglossiformes</taxon>
        <taxon>Osteoglossidae</taxon>
        <taxon>Scleropages</taxon>
    </lineage>
</organism>
<dbReference type="GO" id="GO:0051087">
    <property type="term" value="F:protein-folding chaperone binding"/>
    <property type="evidence" value="ECO:0007669"/>
    <property type="project" value="InterPro"/>
</dbReference>
<name>A0A8C9VM88_SCLFO</name>